<name>A0A392PKM9_9FABA</name>
<protein>
    <submittedName>
        <fullName evidence="2">Uncharacterized protein</fullName>
    </submittedName>
</protein>
<comment type="caution">
    <text evidence="2">The sequence shown here is derived from an EMBL/GenBank/DDBJ whole genome shotgun (WGS) entry which is preliminary data.</text>
</comment>
<feature type="non-terminal residue" evidence="2">
    <location>
        <position position="1"/>
    </location>
</feature>
<feature type="region of interest" description="Disordered" evidence="1">
    <location>
        <begin position="1"/>
        <end position="48"/>
    </location>
</feature>
<keyword evidence="3" id="KW-1185">Reference proteome</keyword>
<evidence type="ECO:0000256" key="1">
    <source>
        <dbReference type="SAM" id="MobiDB-lite"/>
    </source>
</evidence>
<proteinExistence type="predicted"/>
<feature type="compositionally biased region" description="Polar residues" evidence="1">
    <location>
        <begin position="39"/>
        <end position="48"/>
    </location>
</feature>
<sequence>LIANVLRTGPAGSTGSDVNRTQHRSGTKGGTASLLNHFRTAQNQYEPV</sequence>
<evidence type="ECO:0000313" key="2">
    <source>
        <dbReference type="EMBL" id="MCI11455.1"/>
    </source>
</evidence>
<reference evidence="2 3" key="1">
    <citation type="journal article" date="2018" name="Front. Plant Sci.">
        <title>Red Clover (Trifolium pratense) and Zigzag Clover (T. medium) - A Picture of Genomic Similarities and Differences.</title>
        <authorList>
            <person name="Dluhosova J."/>
            <person name="Istvanek J."/>
            <person name="Nedelnik J."/>
            <person name="Repkova J."/>
        </authorList>
    </citation>
    <scope>NUCLEOTIDE SEQUENCE [LARGE SCALE GENOMIC DNA]</scope>
    <source>
        <strain evidence="3">cv. 10/8</strain>
        <tissue evidence="2">Leaf</tissue>
    </source>
</reference>
<organism evidence="2 3">
    <name type="scientific">Trifolium medium</name>
    <dbReference type="NCBI Taxonomy" id="97028"/>
    <lineage>
        <taxon>Eukaryota</taxon>
        <taxon>Viridiplantae</taxon>
        <taxon>Streptophyta</taxon>
        <taxon>Embryophyta</taxon>
        <taxon>Tracheophyta</taxon>
        <taxon>Spermatophyta</taxon>
        <taxon>Magnoliopsida</taxon>
        <taxon>eudicotyledons</taxon>
        <taxon>Gunneridae</taxon>
        <taxon>Pentapetalae</taxon>
        <taxon>rosids</taxon>
        <taxon>fabids</taxon>
        <taxon>Fabales</taxon>
        <taxon>Fabaceae</taxon>
        <taxon>Papilionoideae</taxon>
        <taxon>50 kb inversion clade</taxon>
        <taxon>NPAAA clade</taxon>
        <taxon>Hologalegina</taxon>
        <taxon>IRL clade</taxon>
        <taxon>Trifolieae</taxon>
        <taxon>Trifolium</taxon>
    </lineage>
</organism>
<accession>A0A392PKM9</accession>
<evidence type="ECO:0000313" key="3">
    <source>
        <dbReference type="Proteomes" id="UP000265520"/>
    </source>
</evidence>
<dbReference type="EMBL" id="LXQA010080211">
    <property type="protein sequence ID" value="MCI11455.1"/>
    <property type="molecule type" value="Genomic_DNA"/>
</dbReference>
<dbReference type="Proteomes" id="UP000265520">
    <property type="component" value="Unassembled WGS sequence"/>
</dbReference>
<dbReference type="AlphaFoldDB" id="A0A392PKM9"/>